<gene>
    <name evidence="4" type="ORF">SAMN04488135_103388</name>
</gene>
<dbReference type="EMBL" id="FQXE01000003">
    <property type="protein sequence ID" value="SHH50438.1"/>
    <property type="molecule type" value="Genomic_DNA"/>
</dbReference>
<dbReference type="CDD" id="cd06558">
    <property type="entry name" value="crotonase-like"/>
    <property type="match status" value="1"/>
</dbReference>
<dbReference type="InterPro" id="IPR029045">
    <property type="entry name" value="ClpP/crotonase-like_dom_sf"/>
</dbReference>
<comment type="subcellular location">
    <subcellularLocation>
        <location evidence="1">Peroxisome</location>
    </subcellularLocation>
</comment>
<sequence length="247" mass="26388">MIVSSLDGRCLTLTIDRPERRNALTGTMYQALDQGLQKAQADPGCRAVILTGAGDCFTAGNDLSEFQAARRGIADSPALAFLRTLANIDVPVIAAVEGHAIGVGATLLQHCDFVYAGETALFSMPFVSLGLCPEGGSSTLLGQLVGARRAAEWLLLGQPFSAAQAWDSGFITGVAPAGQALSLARATAAALDKQPAQALRISKRMLREPGRADLMRSFDKERDLFSERLQSDEAQAAFRRFFERKAD</sequence>
<evidence type="ECO:0000256" key="2">
    <source>
        <dbReference type="ARBA" id="ARBA00023140"/>
    </source>
</evidence>
<dbReference type="Gene3D" id="3.90.226.10">
    <property type="entry name" value="2-enoyl-CoA Hydratase, Chain A, domain 1"/>
    <property type="match status" value="1"/>
</dbReference>
<evidence type="ECO:0000313" key="5">
    <source>
        <dbReference type="Proteomes" id="UP000184226"/>
    </source>
</evidence>
<proteinExistence type="predicted"/>
<accession>A0A1M5TIC8</accession>
<dbReference type="STRING" id="658167.SAMN04488135_103388"/>
<keyword evidence="5" id="KW-1185">Reference proteome</keyword>
<evidence type="ECO:0000313" key="4">
    <source>
        <dbReference type="EMBL" id="SHH50438.1"/>
    </source>
</evidence>
<evidence type="ECO:0000256" key="1">
    <source>
        <dbReference type="ARBA" id="ARBA00004275"/>
    </source>
</evidence>
<name>A0A1M5TIC8_9BURK</name>
<dbReference type="InterPro" id="IPR051053">
    <property type="entry name" value="ECH/Chromodomain_protein"/>
</dbReference>
<dbReference type="PANTHER" id="PTHR43684">
    <property type="match status" value="1"/>
</dbReference>
<dbReference type="GO" id="GO:0004165">
    <property type="term" value="F:delta(3)-delta(2)-enoyl-CoA isomerase activity"/>
    <property type="evidence" value="ECO:0007669"/>
    <property type="project" value="UniProtKB-ARBA"/>
</dbReference>
<dbReference type="InterPro" id="IPR001753">
    <property type="entry name" value="Enoyl-CoA_hydra/iso"/>
</dbReference>
<reference evidence="4 5" key="1">
    <citation type="submission" date="2016-11" db="EMBL/GenBank/DDBJ databases">
        <authorList>
            <person name="Jaros S."/>
            <person name="Januszkiewicz K."/>
            <person name="Wedrychowicz H."/>
        </authorList>
    </citation>
    <scope>NUCLEOTIDE SEQUENCE [LARGE SCALE GENOMIC DNA]</scope>
    <source>
        <strain evidence="4 5">CGMCC 1.10190</strain>
    </source>
</reference>
<keyword evidence="2" id="KW-0576">Peroxisome</keyword>
<protein>
    <submittedName>
        <fullName evidence="4">Enoyl-CoA hydratase</fullName>
    </submittedName>
</protein>
<dbReference type="Pfam" id="PF00378">
    <property type="entry name" value="ECH_1"/>
    <property type="match status" value="1"/>
</dbReference>
<dbReference type="OrthoDB" id="9797151at2"/>
<organism evidence="4 5">
    <name type="scientific">Pollutimonas bauzanensis</name>
    <dbReference type="NCBI Taxonomy" id="658167"/>
    <lineage>
        <taxon>Bacteria</taxon>
        <taxon>Pseudomonadati</taxon>
        <taxon>Pseudomonadota</taxon>
        <taxon>Betaproteobacteria</taxon>
        <taxon>Burkholderiales</taxon>
        <taxon>Alcaligenaceae</taxon>
        <taxon>Pollutimonas</taxon>
    </lineage>
</organism>
<dbReference type="Proteomes" id="UP000184226">
    <property type="component" value="Unassembled WGS sequence"/>
</dbReference>
<dbReference type="PANTHER" id="PTHR43684:SF1">
    <property type="entry name" value="ENOYL-COA DELTA ISOMERASE 2"/>
    <property type="match status" value="1"/>
</dbReference>
<dbReference type="SUPFAM" id="SSF52096">
    <property type="entry name" value="ClpP/crotonase"/>
    <property type="match status" value="1"/>
</dbReference>
<evidence type="ECO:0000256" key="3">
    <source>
        <dbReference type="ARBA" id="ARBA00023235"/>
    </source>
</evidence>
<dbReference type="AlphaFoldDB" id="A0A1M5TIC8"/>
<keyword evidence="3" id="KW-0413">Isomerase</keyword>